<sequence>MQLRWGIVGGGNISECFVRSLFNKPENHKVVAVGASSEQRAQQFIDKLNFPAGAPKAYGSYEDLVKDKDIDVVYIGLLNHLHKRNVLLAIAQKKHVLCEKPLGLNEAQVTEMTKAAKEAGVFLMEAFWTKFFPAWQVVKKGVYEKEFGGLKLFTARIGFSRHGANKMQLQYGGGDLMATGCYTVMAAMWIFGEKPSKIEVSGVSLADGVDERASVVLTFSGDRVANLMYTGECDLSCSAEVCCENGRYLIPEQLWAPSKLIKISWDAKVPRKEEVFPLPVEDHSAYKYPDASAMLWEAEHVHHCLQNNLTESPVISHKDMLELSQVLDEILRQSGVMYPDSIL</sequence>
<dbReference type="Pfam" id="PF22725">
    <property type="entry name" value="GFO_IDH_MocA_C3"/>
    <property type="match status" value="1"/>
</dbReference>
<evidence type="ECO:0000256" key="10">
    <source>
        <dbReference type="ARBA" id="ARBA00049233"/>
    </source>
</evidence>
<evidence type="ECO:0000256" key="1">
    <source>
        <dbReference type="ARBA" id="ARBA00010928"/>
    </source>
</evidence>
<evidence type="ECO:0000256" key="2">
    <source>
        <dbReference type="ARBA" id="ARBA00023002"/>
    </source>
</evidence>
<dbReference type="SUPFAM" id="SSF51735">
    <property type="entry name" value="NAD(P)-binding Rossmann-fold domains"/>
    <property type="match status" value="1"/>
</dbReference>
<evidence type="ECO:0000256" key="6">
    <source>
        <dbReference type="ARBA" id="ARBA00042926"/>
    </source>
</evidence>
<dbReference type="InterPro" id="IPR000683">
    <property type="entry name" value="Gfo/Idh/MocA-like_OxRdtase_N"/>
</dbReference>
<evidence type="ECO:0000256" key="4">
    <source>
        <dbReference type="ARBA" id="ARBA00038984"/>
    </source>
</evidence>
<evidence type="ECO:0000313" key="14">
    <source>
        <dbReference type="WBParaSite" id="L893_g31722.t1"/>
    </source>
</evidence>
<name>A0A1I8A0S5_9BILA</name>
<evidence type="ECO:0000259" key="12">
    <source>
        <dbReference type="Pfam" id="PF22725"/>
    </source>
</evidence>
<comment type="catalytic activity">
    <reaction evidence="10">
        <text>D-xylose + NADP(+) = D-xylono-1,5-lactone + NADPH + H(+)</text>
        <dbReference type="Rhea" id="RHEA:22000"/>
        <dbReference type="ChEBI" id="CHEBI:15378"/>
        <dbReference type="ChEBI" id="CHEBI:15867"/>
        <dbReference type="ChEBI" id="CHEBI:53455"/>
        <dbReference type="ChEBI" id="CHEBI:57783"/>
        <dbReference type="ChEBI" id="CHEBI:58349"/>
        <dbReference type="EC" id="1.1.1.179"/>
    </reaction>
</comment>
<reference evidence="14" key="1">
    <citation type="submission" date="2016-11" db="UniProtKB">
        <authorList>
            <consortium name="WormBaseParasite"/>
        </authorList>
    </citation>
    <scope>IDENTIFICATION</scope>
</reference>
<evidence type="ECO:0000256" key="8">
    <source>
        <dbReference type="ARBA" id="ARBA00043025"/>
    </source>
</evidence>
<dbReference type="EC" id="1.3.1.20" evidence="3"/>
<feature type="domain" description="Gfo/Idh/MocA-like oxidoreductase N-terminal" evidence="11">
    <location>
        <begin position="3"/>
        <end position="126"/>
    </location>
</feature>
<protein>
    <recommendedName>
        <fullName evidence="5">Trans-1,2-dihydrobenzene-1,2-diol dehydrogenase</fullName>
        <ecNumber evidence="4">1.1.1.179</ecNumber>
        <ecNumber evidence="3">1.3.1.20</ecNumber>
    </recommendedName>
    <alternativeName>
        <fullName evidence="8">D-xylose 1-dehydrogenase</fullName>
    </alternativeName>
    <alternativeName>
        <fullName evidence="7">D-xylose-NADP dehydrogenase</fullName>
    </alternativeName>
    <alternativeName>
        <fullName evidence="6">Dimeric dihydrodiol dehydrogenase</fullName>
    </alternativeName>
</protein>
<evidence type="ECO:0000256" key="7">
    <source>
        <dbReference type="ARBA" id="ARBA00042988"/>
    </source>
</evidence>
<dbReference type="GO" id="GO:0047837">
    <property type="term" value="F:D-xylose 1-dehydrogenase (NADP+) activity"/>
    <property type="evidence" value="ECO:0007669"/>
    <property type="project" value="UniProtKB-EC"/>
</dbReference>
<comment type="similarity">
    <text evidence="1">Belongs to the Gfo/Idh/MocA family.</text>
</comment>
<dbReference type="WBParaSite" id="L893_g31722.t1">
    <property type="protein sequence ID" value="L893_g31722.t1"/>
    <property type="gene ID" value="L893_g31722"/>
</dbReference>
<dbReference type="GO" id="GO:0000166">
    <property type="term" value="F:nucleotide binding"/>
    <property type="evidence" value="ECO:0007669"/>
    <property type="project" value="InterPro"/>
</dbReference>
<evidence type="ECO:0000313" key="13">
    <source>
        <dbReference type="Proteomes" id="UP000095287"/>
    </source>
</evidence>
<keyword evidence="13" id="KW-1185">Reference proteome</keyword>
<dbReference type="Gene3D" id="3.30.360.10">
    <property type="entry name" value="Dihydrodipicolinate Reductase, domain 2"/>
    <property type="match status" value="1"/>
</dbReference>
<dbReference type="InterPro" id="IPR050984">
    <property type="entry name" value="Gfo/Idh/MocA_domain"/>
</dbReference>
<comment type="catalytic activity">
    <reaction evidence="9">
        <text>(1R,2R)-1,2-dihydrobenzene-1,2-diol + NADP(+) = catechol + NADPH + H(+)</text>
        <dbReference type="Rhea" id="RHEA:16729"/>
        <dbReference type="ChEBI" id="CHEBI:10702"/>
        <dbReference type="ChEBI" id="CHEBI:15378"/>
        <dbReference type="ChEBI" id="CHEBI:18135"/>
        <dbReference type="ChEBI" id="CHEBI:57783"/>
        <dbReference type="ChEBI" id="CHEBI:58349"/>
        <dbReference type="EC" id="1.3.1.20"/>
    </reaction>
</comment>
<dbReference type="InterPro" id="IPR055170">
    <property type="entry name" value="GFO_IDH_MocA-like_dom"/>
</dbReference>
<dbReference type="Gene3D" id="3.40.50.720">
    <property type="entry name" value="NAD(P)-binding Rossmann-like Domain"/>
    <property type="match status" value="1"/>
</dbReference>
<dbReference type="AlphaFoldDB" id="A0A1I8A0S5"/>
<dbReference type="Proteomes" id="UP000095287">
    <property type="component" value="Unplaced"/>
</dbReference>
<organism evidence="13 14">
    <name type="scientific">Steinernema glaseri</name>
    <dbReference type="NCBI Taxonomy" id="37863"/>
    <lineage>
        <taxon>Eukaryota</taxon>
        <taxon>Metazoa</taxon>
        <taxon>Ecdysozoa</taxon>
        <taxon>Nematoda</taxon>
        <taxon>Chromadorea</taxon>
        <taxon>Rhabditida</taxon>
        <taxon>Tylenchina</taxon>
        <taxon>Panagrolaimomorpha</taxon>
        <taxon>Strongyloidoidea</taxon>
        <taxon>Steinernematidae</taxon>
        <taxon>Steinernema</taxon>
    </lineage>
</organism>
<evidence type="ECO:0000256" key="9">
    <source>
        <dbReference type="ARBA" id="ARBA00047423"/>
    </source>
</evidence>
<feature type="domain" description="GFO/IDH/MocA-like oxidoreductase" evidence="12">
    <location>
        <begin position="136"/>
        <end position="248"/>
    </location>
</feature>
<evidence type="ECO:0000256" key="5">
    <source>
        <dbReference type="ARBA" id="ARBA00040603"/>
    </source>
</evidence>
<dbReference type="PANTHER" id="PTHR22604">
    <property type="entry name" value="OXIDOREDUCTASES"/>
    <property type="match status" value="1"/>
</dbReference>
<dbReference type="GO" id="GO:0047115">
    <property type="term" value="F:trans-1,2-dihydrobenzene-1,2-diol dehydrogenase activity"/>
    <property type="evidence" value="ECO:0007669"/>
    <property type="project" value="UniProtKB-EC"/>
</dbReference>
<accession>A0A1I8A0S5</accession>
<dbReference type="PANTHER" id="PTHR22604:SF105">
    <property type="entry name" value="TRANS-1,2-DIHYDROBENZENE-1,2-DIOL DEHYDROGENASE"/>
    <property type="match status" value="1"/>
</dbReference>
<dbReference type="InterPro" id="IPR036291">
    <property type="entry name" value="NAD(P)-bd_dom_sf"/>
</dbReference>
<dbReference type="SUPFAM" id="SSF55347">
    <property type="entry name" value="Glyceraldehyde-3-phosphate dehydrogenase-like, C-terminal domain"/>
    <property type="match status" value="1"/>
</dbReference>
<proteinExistence type="inferred from homology"/>
<dbReference type="Pfam" id="PF01408">
    <property type="entry name" value="GFO_IDH_MocA"/>
    <property type="match status" value="1"/>
</dbReference>
<keyword evidence="2" id="KW-0560">Oxidoreductase</keyword>
<dbReference type="EC" id="1.1.1.179" evidence="4"/>
<evidence type="ECO:0000259" key="11">
    <source>
        <dbReference type="Pfam" id="PF01408"/>
    </source>
</evidence>
<evidence type="ECO:0000256" key="3">
    <source>
        <dbReference type="ARBA" id="ARBA00038853"/>
    </source>
</evidence>